<organism evidence="2 3">
    <name type="scientific">Paenibacillus sophorae</name>
    <dbReference type="NCBI Taxonomy" id="1333845"/>
    <lineage>
        <taxon>Bacteria</taxon>
        <taxon>Bacillati</taxon>
        <taxon>Bacillota</taxon>
        <taxon>Bacilli</taxon>
        <taxon>Bacillales</taxon>
        <taxon>Paenibacillaceae</taxon>
        <taxon>Paenibacillus</taxon>
    </lineage>
</organism>
<accession>A0A1H8H044</accession>
<evidence type="ECO:0000313" key="4">
    <source>
        <dbReference type="Proteomes" id="UP000683429"/>
    </source>
</evidence>
<sequence>MIIKAKFTSVCPFCNDPINIGEEVEWSAGKQAVHAMCDFEQKRQLRQRVIESLDKPFIYKGKKVIMLLVYDNGFTVDYGYYSVNRGVCEGDYKKISGREAINFLEVKGYFNK</sequence>
<name>A0A1H8H044_9BACL</name>
<reference evidence="1 4" key="2">
    <citation type="submission" date="2021-06" db="EMBL/GenBank/DDBJ databases">
        <title>Whole genome sequence of Paenibacillus sophorae DSM23020 for comparative genomics.</title>
        <authorList>
            <person name="Kim M.-J."/>
            <person name="Lee G."/>
            <person name="Shin J.-H."/>
        </authorList>
    </citation>
    <scope>NUCLEOTIDE SEQUENCE [LARGE SCALE GENOMIC DNA]</scope>
    <source>
        <strain evidence="1 4">DSM 23020</strain>
    </source>
</reference>
<evidence type="ECO:0000313" key="3">
    <source>
        <dbReference type="Proteomes" id="UP000198809"/>
    </source>
</evidence>
<evidence type="ECO:0000313" key="2">
    <source>
        <dbReference type="EMBL" id="SEN49410.1"/>
    </source>
</evidence>
<dbReference type="STRING" id="1333845.SAMN04487895_101702"/>
<evidence type="ECO:0000313" key="1">
    <source>
        <dbReference type="EMBL" id="QWU14393.1"/>
    </source>
</evidence>
<protein>
    <submittedName>
        <fullName evidence="2">Uncharacterized protein</fullName>
    </submittedName>
</protein>
<reference evidence="2 3" key="1">
    <citation type="submission" date="2016-10" db="EMBL/GenBank/DDBJ databases">
        <authorList>
            <person name="de Groot N.N."/>
        </authorList>
    </citation>
    <scope>NUCLEOTIDE SEQUENCE [LARGE SCALE GENOMIC DNA]</scope>
    <source>
        <strain evidence="2 3">CGMCC 1.10238</strain>
    </source>
</reference>
<dbReference type="AlphaFoldDB" id="A0A1H8H044"/>
<dbReference type="EMBL" id="FODH01000001">
    <property type="protein sequence ID" value="SEN49410.1"/>
    <property type="molecule type" value="Genomic_DNA"/>
</dbReference>
<gene>
    <name evidence="1" type="ORF">KP014_21025</name>
    <name evidence="2" type="ORF">SAMN04487895_101702</name>
</gene>
<proteinExistence type="predicted"/>
<dbReference type="EMBL" id="CP076607">
    <property type="protein sequence ID" value="QWU14393.1"/>
    <property type="molecule type" value="Genomic_DNA"/>
</dbReference>
<keyword evidence="4" id="KW-1185">Reference proteome</keyword>
<dbReference type="RefSeq" id="WP_036588413.1">
    <property type="nucleotide sequence ID" value="NZ_CP076607.1"/>
</dbReference>
<dbReference type="Proteomes" id="UP000683429">
    <property type="component" value="Chromosome"/>
</dbReference>
<dbReference type="Proteomes" id="UP000198809">
    <property type="component" value="Unassembled WGS sequence"/>
</dbReference>